<name>A0A840TUD2_9BACT</name>
<reference evidence="1 2" key="1">
    <citation type="submission" date="2020-08" db="EMBL/GenBank/DDBJ databases">
        <title>Genomic Encyclopedia of Type Strains, Phase IV (KMG-IV): sequencing the most valuable type-strain genomes for metagenomic binning, comparative biology and taxonomic classification.</title>
        <authorList>
            <person name="Goeker M."/>
        </authorList>
    </citation>
    <scope>NUCLEOTIDE SEQUENCE [LARGE SCALE GENOMIC DNA]</scope>
    <source>
        <strain evidence="1 2">DSM 105074</strain>
    </source>
</reference>
<accession>A0A840TUD2</accession>
<dbReference type="Proteomes" id="UP000557307">
    <property type="component" value="Unassembled WGS sequence"/>
</dbReference>
<evidence type="ECO:0000313" key="2">
    <source>
        <dbReference type="Proteomes" id="UP000557307"/>
    </source>
</evidence>
<proteinExistence type="predicted"/>
<sequence>MVLFIYTYTIASGLSQVPTSINTVNAHTKRLEAKLGAPERTRRWY</sequence>
<dbReference type="AlphaFoldDB" id="A0A840TUD2"/>
<keyword evidence="2" id="KW-1185">Reference proteome</keyword>
<protein>
    <submittedName>
        <fullName evidence="1">Uncharacterized protein</fullName>
    </submittedName>
</protein>
<comment type="caution">
    <text evidence="1">The sequence shown here is derived from an EMBL/GenBank/DDBJ whole genome shotgun (WGS) entry which is preliminary data.</text>
</comment>
<dbReference type="EMBL" id="JACHGF010000002">
    <property type="protein sequence ID" value="MBB5283600.1"/>
    <property type="molecule type" value="Genomic_DNA"/>
</dbReference>
<organism evidence="1 2">
    <name type="scientific">Rhabdobacter roseus</name>
    <dbReference type="NCBI Taxonomy" id="1655419"/>
    <lineage>
        <taxon>Bacteria</taxon>
        <taxon>Pseudomonadati</taxon>
        <taxon>Bacteroidota</taxon>
        <taxon>Cytophagia</taxon>
        <taxon>Cytophagales</taxon>
        <taxon>Cytophagaceae</taxon>
        <taxon>Rhabdobacter</taxon>
    </lineage>
</organism>
<evidence type="ECO:0000313" key="1">
    <source>
        <dbReference type="EMBL" id="MBB5283600.1"/>
    </source>
</evidence>
<gene>
    <name evidence="1" type="ORF">HNQ92_001726</name>
</gene>